<dbReference type="KEGG" id="pde:Pden_1603"/>
<dbReference type="PANTHER" id="PTHR43178:SF5">
    <property type="entry name" value="LIPOAMIDE ACYLTRANSFERASE COMPONENT OF BRANCHED-CHAIN ALPHA-KETO ACID DEHYDROGENASE COMPLEX, MITOCHONDRIAL"/>
    <property type="match status" value="1"/>
</dbReference>
<dbReference type="Pfam" id="PF02817">
    <property type="entry name" value="E3_binding"/>
    <property type="match status" value="1"/>
</dbReference>
<dbReference type="GO" id="GO:0005737">
    <property type="term" value="C:cytoplasm"/>
    <property type="evidence" value="ECO:0007669"/>
    <property type="project" value="TreeGrafter"/>
</dbReference>
<evidence type="ECO:0000313" key="12">
    <source>
        <dbReference type="Proteomes" id="UP000000361"/>
    </source>
</evidence>
<keyword evidence="6 7" id="KW-0012">Acyltransferase</keyword>
<dbReference type="STRING" id="318586.Pden_1603"/>
<dbReference type="InterPro" id="IPR000089">
    <property type="entry name" value="Biotin_lipoyl"/>
</dbReference>
<dbReference type="InterPro" id="IPR003016">
    <property type="entry name" value="2-oxoA_DH_lipoyl-BS"/>
</dbReference>
<comment type="similarity">
    <text evidence="2 7">Belongs to the 2-oxoacid dehydrogenase family.</text>
</comment>
<dbReference type="PANTHER" id="PTHR43178">
    <property type="entry name" value="DIHYDROLIPOAMIDE ACETYLTRANSFERASE COMPONENT OF PYRUVATE DEHYDROGENASE COMPLEX"/>
    <property type="match status" value="1"/>
</dbReference>
<evidence type="ECO:0000256" key="8">
    <source>
        <dbReference type="SAM" id="MobiDB-lite"/>
    </source>
</evidence>
<keyword evidence="4 7" id="KW-0808">Transferase</keyword>
<dbReference type="Pfam" id="PF00364">
    <property type="entry name" value="Biotin_lipoyl"/>
    <property type="match status" value="1"/>
</dbReference>
<dbReference type="SUPFAM" id="SSF47005">
    <property type="entry name" value="Peripheral subunit-binding domain of 2-oxo acid dehydrogenase complex"/>
    <property type="match status" value="1"/>
</dbReference>
<feature type="region of interest" description="Disordered" evidence="8">
    <location>
        <begin position="128"/>
        <end position="148"/>
    </location>
</feature>
<dbReference type="CDD" id="cd06849">
    <property type="entry name" value="lipoyl_domain"/>
    <property type="match status" value="1"/>
</dbReference>
<evidence type="ECO:0000256" key="2">
    <source>
        <dbReference type="ARBA" id="ARBA00007317"/>
    </source>
</evidence>
<dbReference type="InterPro" id="IPR001078">
    <property type="entry name" value="2-oxoacid_DH_actylTfrase"/>
</dbReference>
<feature type="domain" description="Peripheral subunit-binding (PSBD)" evidence="10">
    <location>
        <begin position="95"/>
        <end position="132"/>
    </location>
</feature>
<dbReference type="OrthoDB" id="9805770at2"/>
<dbReference type="EnsemblBacteria" id="ABL69703">
    <property type="protein sequence ID" value="ABL69703"/>
    <property type="gene ID" value="Pden_1603"/>
</dbReference>
<sequence>MGLIEVIVPAEQEGSRAVVRHWLKRPGERVAQDDPLVELETDKVTQEIAAPAAGILHEIVMQSDEIVTPGAVLARIDPTSDPVAPPAGAPAAARQHSPAVRRLAAEYGIDPGDIAGSGKGGRVTREDMQAAHRARGGTPAPQSCSRRVPHSPMRLAIARNMAESVARAPHVTALAEVDFTAVTRHRAHLKPLLAAQGINLSLTPYLVVAAAAALRAVPEVNSHWHEDALEIHADANIGIGTALGDAGLVVPVIRKAQDLTLEEVAGQLQELTARARAGRLSAAEMAGGSFTISNHGTSGTLLAAPVILHDGQSAILGVGRLERRAVVRDAGGAEALAIRTMAHVTLTIDHRALDGHQTGRWLSAFAARIEGWEAPPG</sequence>
<dbReference type="AlphaFoldDB" id="A1B2F9"/>
<dbReference type="GO" id="GO:0031405">
    <property type="term" value="F:lipoic acid binding"/>
    <property type="evidence" value="ECO:0007669"/>
    <property type="project" value="TreeGrafter"/>
</dbReference>
<dbReference type="GeneID" id="93449996"/>
<dbReference type="InterPro" id="IPR004167">
    <property type="entry name" value="PSBD"/>
</dbReference>
<evidence type="ECO:0000259" key="9">
    <source>
        <dbReference type="PROSITE" id="PS50968"/>
    </source>
</evidence>
<name>A1B2F9_PARDP</name>
<evidence type="ECO:0000259" key="10">
    <source>
        <dbReference type="PROSITE" id="PS51826"/>
    </source>
</evidence>
<reference evidence="12" key="1">
    <citation type="submission" date="2006-12" db="EMBL/GenBank/DDBJ databases">
        <title>Complete sequence of chromosome 1 of Paracoccus denitrificans PD1222.</title>
        <authorList>
            <person name="Copeland A."/>
            <person name="Lucas S."/>
            <person name="Lapidus A."/>
            <person name="Barry K."/>
            <person name="Detter J.C."/>
            <person name="Glavina del Rio T."/>
            <person name="Hammon N."/>
            <person name="Israni S."/>
            <person name="Dalin E."/>
            <person name="Tice H."/>
            <person name="Pitluck S."/>
            <person name="Munk A.C."/>
            <person name="Brettin T."/>
            <person name="Bruce D."/>
            <person name="Han C."/>
            <person name="Tapia R."/>
            <person name="Gilna P."/>
            <person name="Schmutz J."/>
            <person name="Larimer F."/>
            <person name="Land M."/>
            <person name="Hauser L."/>
            <person name="Kyrpides N."/>
            <person name="Lykidis A."/>
            <person name="Spiro S."/>
            <person name="Richardson D.J."/>
            <person name="Moir J.W.B."/>
            <person name="Ferguson S.J."/>
            <person name="van Spanning R.J.M."/>
            <person name="Richardson P."/>
        </authorList>
    </citation>
    <scope>NUCLEOTIDE SEQUENCE [LARGE SCALE GENOMIC DNA]</scope>
    <source>
        <strain evidence="12">Pd 1222</strain>
    </source>
</reference>
<dbReference type="Gene3D" id="2.40.50.100">
    <property type="match status" value="1"/>
</dbReference>
<feature type="domain" description="Lipoyl-binding" evidence="9">
    <location>
        <begin position="3"/>
        <end position="77"/>
    </location>
</feature>
<dbReference type="eggNOG" id="COG0508">
    <property type="taxonomic scope" value="Bacteria"/>
</dbReference>
<evidence type="ECO:0000256" key="6">
    <source>
        <dbReference type="ARBA" id="ARBA00023315"/>
    </source>
</evidence>
<evidence type="ECO:0000256" key="1">
    <source>
        <dbReference type="ARBA" id="ARBA00001938"/>
    </source>
</evidence>
<comment type="subunit">
    <text evidence="3">Forms a 24-polypeptide structural core with octahedral symmetry.</text>
</comment>
<gene>
    <name evidence="11" type="ordered locus">Pden_1603</name>
</gene>
<dbReference type="PROSITE" id="PS50968">
    <property type="entry name" value="BIOTINYL_LIPOYL"/>
    <property type="match status" value="1"/>
</dbReference>
<dbReference type="InterPro" id="IPR011053">
    <property type="entry name" value="Single_hybrid_motif"/>
</dbReference>
<dbReference type="Pfam" id="PF00198">
    <property type="entry name" value="2-oxoacid_dh"/>
    <property type="match status" value="1"/>
</dbReference>
<accession>A1B2F9</accession>
<dbReference type="InterPro" id="IPR050743">
    <property type="entry name" value="2-oxoacid_DH_E2_comp"/>
</dbReference>
<dbReference type="HOGENOM" id="CLU_016733_10_1_5"/>
<evidence type="ECO:0000256" key="7">
    <source>
        <dbReference type="RuleBase" id="RU003423"/>
    </source>
</evidence>
<evidence type="ECO:0000256" key="3">
    <source>
        <dbReference type="ARBA" id="ARBA00011484"/>
    </source>
</evidence>
<dbReference type="EC" id="2.3.1.-" evidence="7"/>
<protein>
    <recommendedName>
        <fullName evidence="7">Dihydrolipoamide acetyltransferase component of pyruvate dehydrogenase complex</fullName>
        <ecNumber evidence="7">2.3.1.-</ecNumber>
    </recommendedName>
</protein>
<dbReference type="Proteomes" id="UP000000361">
    <property type="component" value="Chromosome 1"/>
</dbReference>
<evidence type="ECO:0000256" key="5">
    <source>
        <dbReference type="ARBA" id="ARBA00022823"/>
    </source>
</evidence>
<keyword evidence="5 7" id="KW-0450">Lipoyl</keyword>
<organism evidence="11 12">
    <name type="scientific">Paracoccus denitrificans (strain Pd 1222)</name>
    <dbReference type="NCBI Taxonomy" id="318586"/>
    <lineage>
        <taxon>Bacteria</taxon>
        <taxon>Pseudomonadati</taxon>
        <taxon>Pseudomonadota</taxon>
        <taxon>Alphaproteobacteria</taxon>
        <taxon>Rhodobacterales</taxon>
        <taxon>Paracoccaceae</taxon>
        <taxon>Paracoccus</taxon>
    </lineage>
</organism>
<comment type="cofactor">
    <cofactor evidence="1 7">
        <name>(R)-lipoate</name>
        <dbReference type="ChEBI" id="CHEBI:83088"/>
    </cofactor>
</comment>
<dbReference type="SUPFAM" id="SSF52777">
    <property type="entry name" value="CoA-dependent acyltransferases"/>
    <property type="match status" value="1"/>
</dbReference>
<dbReference type="SUPFAM" id="SSF51230">
    <property type="entry name" value="Single hybrid motif"/>
    <property type="match status" value="1"/>
</dbReference>
<dbReference type="Gene3D" id="3.30.559.10">
    <property type="entry name" value="Chloramphenicol acetyltransferase-like domain"/>
    <property type="match status" value="1"/>
</dbReference>
<evidence type="ECO:0000313" key="11">
    <source>
        <dbReference type="EMBL" id="ABL69703.1"/>
    </source>
</evidence>
<dbReference type="Gene3D" id="4.10.320.10">
    <property type="entry name" value="E3-binding domain"/>
    <property type="match status" value="1"/>
</dbReference>
<dbReference type="InterPro" id="IPR023213">
    <property type="entry name" value="CAT-like_dom_sf"/>
</dbReference>
<dbReference type="GO" id="GO:0016407">
    <property type="term" value="F:acetyltransferase activity"/>
    <property type="evidence" value="ECO:0007669"/>
    <property type="project" value="TreeGrafter"/>
</dbReference>
<dbReference type="PROSITE" id="PS51826">
    <property type="entry name" value="PSBD"/>
    <property type="match status" value="1"/>
</dbReference>
<keyword evidence="12" id="KW-1185">Reference proteome</keyword>
<dbReference type="EMBL" id="CP000489">
    <property type="protein sequence ID" value="ABL69703.1"/>
    <property type="molecule type" value="Genomic_DNA"/>
</dbReference>
<dbReference type="PROSITE" id="PS00189">
    <property type="entry name" value="LIPOYL"/>
    <property type="match status" value="1"/>
</dbReference>
<proteinExistence type="inferred from homology"/>
<evidence type="ECO:0000256" key="4">
    <source>
        <dbReference type="ARBA" id="ARBA00022679"/>
    </source>
</evidence>
<dbReference type="InterPro" id="IPR036625">
    <property type="entry name" value="E3-bd_dom_sf"/>
</dbReference>
<dbReference type="RefSeq" id="WP_011747902.1">
    <property type="nucleotide sequence ID" value="NC_008686.1"/>
</dbReference>